<reference evidence="1 2" key="1">
    <citation type="journal article" date="2015" name="Genome Biol. Evol.">
        <title>Comparative Genomics of a Bacterivorous Green Alga Reveals Evolutionary Causalities and Consequences of Phago-Mixotrophic Mode of Nutrition.</title>
        <authorList>
            <person name="Burns J.A."/>
            <person name="Paasch A."/>
            <person name="Narechania A."/>
            <person name="Kim E."/>
        </authorList>
    </citation>
    <scope>NUCLEOTIDE SEQUENCE [LARGE SCALE GENOMIC DNA]</scope>
    <source>
        <strain evidence="1 2">PLY_AMNH</strain>
    </source>
</reference>
<evidence type="ECO:0008006" key="3">
    <source>
        <dbReference type="Google" id="ProtNLM"/>
    </source>
</evidence>
<comment type="caution">
    <text evidence="1">The sequence shown here is derived from an EMBL/GenBank/DDBJ whole genome shotgun (WGS) entry which is preliminary data.</text>
</comment>
<organism evidence="1 2">
    <name type="scientific">Cymbomonas tetramitiformis</name>
    <dbReference type="NCBI Taxonomy" id="36881"/>
    <lineage>
        <taxon>Eukaryota</taxon>
        <taxon>Viridiplantae</taxon>
        <taxon>Chlorophyta</taxon>
        <taxon>Pyramimonadophyceae</taxon>
        <taxon>Pyramimonadales</taxon>
        <taxon>Pyramimonadaceae</taxon>
        <taxon>Cymbomonas</taxon>
    </lineage>
</organism>
<protein>
    <recommendedName>
        <fullName evidence="3">Sulfotransferase</fullName>
    </recommendedName>
</protein>
<keyword evidence="2" id="KW-1185">Reference proteome</keyword>
<name>A0AAE0FS72_9CHLO</name>
<gene>
    <name evidence="1" type="ORF">CYMTET_26232</name>
</gene>
<evidence type="ECO:0000313" key="2">
    <source>
        <dbReference type="Proteomes" id="UP001190700"/>
    </source>
</evidence>
<accession>A0AAE0FS72</accession>
<dbReference type="Proteomes" id="UP001190700">
    <property type="component" value="Unassembled WGS sequence"/>
</dbReference>
<sequence length="351" mass="39037">MLRNSGCQEVANKVVVVAAQHGTGAAALTLLLQKLGVFMISGSRECAIHGGDPNQPKYRFPRGACVRLRSEHDSACQNRRMDFQVLKTESSLNCLKKMIHRTKDVCNKASTLSYPYSNVLYETVLREVKASLGHCVLRLKDCSYKKALSECPIALGWKSNLNLALLPVLAQLQAESKLSVTVLHLVRDGHDMVLGDMRDDLRNLYEVAESGALSAEELEHVDFDTKMRFWSKLNTKVARCAARVLPKRAYIPLRIEDFVTKNGTRRSTRRATWLNASLSVAHEGTSVKQSTWGKHGLYHLAGTRSVCAYEGTSSDVESTWGTRRTTWLNSSLSVAHMRARHGDVGEHLGQT</sequence>
<dbReference type="EMBL" id="LGRX02014175">
    <property type="protein sequence ID" value="KAK3265061.1"/>
    <property type="molecule type" value="Genomic_DNA"/>
</dbReference>
<dbReference type="AlphaFoldDB" id="A0AAE0FS72"/>
<evidence type="ECO:0000313" key="1">
    <source>
        <dbReference type="EMBL" id="KAK3265061.1"/>
    </source>
</evidence>
<proteinExistence type="predicted"/>